<dbReference type="EMBL" id="JARK01001354">
    <property type="protein sequence ID" value="EYC21901.1"/>
    <property type="molecule type" value="Genomic_DNA"/>
</dbReference>
<comment type="caution">
    <text evidence="1">The sequence shown here is derived from an EMBL/GenBank/DDBJ whole genome shotgun (WGS) entry which is preliminary data.</text>
</comment>
<sequence length="66" mass="7562">MLLQELHIVIIHIVQIKQEVVDDDDIVVLFSGKTEVCFIRLSSSYFSSSRSHGELQVTLKKAFLTR</sequence>
<keyword evidence="2" id="KW-1185">Reference proteome</keyword>
<protein>
    <submittedName>
        <fullName evidence="1">Uncharacterized protein</fullName>
    </submittedName>
</protein>
<organism evidence="1 2">
    <name type="scientific">Ancylostoma ceylanicum</name>
    <dbReference type="NCBI Taxonomy" id="53326"/>
    <lineage>
        <taxon>Eukaryota</taxon>
        <taxon>Metazoa</taxon>
        <taxon>Ecdysozoa</taxon>
        <taxon>Nematoda</taxon>
        <taxon>Chromadorea</taxon>
        <taxon>Rhabditida</taxon>
        <taxon>Rhabditina</taxon>
        <taxon>Rhabditomorpha</taxon>
        <taxon>Strongyloidea</taxon>
        <taxon>Ancylostomatidae</taxon>
        <taxon>Ancylostomatinae</taxon>
        <taxon>Ancylostoma</taxon>
    </lineage>
</organism>
<proteinExistence type="predicted"/>
<evidence type="ECO:0000313" key="2">
    <source>
        <dbReference type="Proteomes" id="UP000024635"/>
    </source>
</evidence>
<dbReference type="Proteomes" id="UP000024635">
    <property type="component" value="Unassembled WGS sequence"/>
</dbReference>
<evidence type="ECO:0000313" key="1">
    <source>
        <dbReference type="EMBL" id="EYC21901.1"/>
    </source>
</evidence>
<reference evidence="2" key="1">
    <citation type="journal article" date="2015" name="Nat. Genet.">
        <title>The genome and transcriptome of the zoonotic hookworm Ancylostoma ceylanicum identify infection-specific gene families.</title>
        <authorList>
            <person name="Schwarz E.M."/>
            <person name="Hu Y."/>
            <person name="Antoshechkin I."/>
            <person name="Miller M.M."/>
            <person name="Sternberg P.W."/>
            <person name="Aroian R.V."/>
        </authorList>
    </citation>
    <scope>NUCLEOTIDE SEQUENCE</scope>
    <source>
        <strain evidence="2">HY135</strain>
    </source>
</reference>
<name>A0A016V3R4_9BILA</name>
<gene>
    <name evidence="1" type="primary">Acey_s0018.g3595</name>
    <name evidence="1" type="ORF">Y032_0018g3595</name>
</gene>
<dbReference type="AlphaFoldDB" id="A0A016V3R4"/>
<accession>A0A016V3R4</accession>